<dbReference type="CDD" id="cd06170">
    <property type="entry name" value="LuxR_C_like"/>
    <property type="match status" value="1"/>
</dbReference>
<dbReference type="InterPro" id="IPR000792">
    <property type="entry name" value="Tscrpt_reg_LuxR_C"/>
</dbReference>
<dbReference type="PROSITE" id="PS50110">
    <property type="entry name" value="RESPONSE_REGULATORY"/>
    <property type="match status" value="1"/>
</dbReference>
<dbReference type="CDD" id="cd17535">
    <property type="entry name" value="REC_NarL-like"/>
    <property type="match status" value="1"/>
</dbReference>
<gene>
    <name evidence="6" type="ORF">AB6713_12395</name>
</gene>
<evidence type="ECO:0000259" key="4">
    <source>
        <dbReference type="PROSITE" id="PS50043"/>
    </source>
</evidence>
<dbReference type="SMART" id="SM00421">
    <property type="entry name" value="HTH_LUXR"/>
    <property type="match status" value="1"/>
</dbReference>
<keyword evidence="2" id="KW-0238">DNA-binding</keyword>
<dbReference type="Proteomes" id="UP001566331">
    <property type="component" value="Unassembled WGS sequence"/>
</dbReference>
<evidence type="ECO:0000256" key="3">
    <source>
        <dbReference type="PROSITE-ProRule" id="PRU00169"/>
    </source>
</evidence>
<dbReference type="InterPro" id="IPR058245">
    <property type="entry name" value="NreC/VraR/RcsB-like_REC"/>
</dbReference>
<sequence>MHKALKICLADDHPVVLAGVRAQLERSTMDVEIVAEAGDGRALLALLAQNPGCDVVITDFSMPSDDERSCDGIPLLQALRRQWPSLRVVVLTMIENPALLQAMLDVGIHGLVGKLASIEELLQAIQSVVNGRRYVSQELRKRLHAGTLADGSAGLSPHEAEVVRLFVHGLSVTAIAARLSRSVKTISRQKSDAMRKLGVDNHSQLYAYARDHGLAA</sequence>
<evidence type="ECO:0000313" key="6">
    <source>
        <dbReference type="EMBL" id="MEZ0475403.1"/>
    </source>
</evidence>
<organism evidence="6 7">
    <name type="scientific">Luteimonas salinilitoris</name>
    <dbReference type="NCBI Taxonomy" id="3237697"/>
    <lineage>
        <taxon>Bacteria</taxon>
        <taxon>Pseudomonadati</taxon>
        <taxon>Pseudomonadota</taxon>
        <taxon>Gammaproteobacteria</taxon>
        <taxon>Lysobacterales</taxon>
        <taxon>Lysobacteraceae</taxon>
        <taxon>Luteimonas</taxon>
    </lineage>
</organism>
<reference evidence="6 7" key="1">
    <citation type="submission" date="2024-07" db="EMBL/GenBank/DDBJ databases">
        <title>Luteimonas salilacus sp. nov., isolated from the shore soil of Salt Lake in Tibet of China.</title>
        <authorList>
            <person name="Zhang X."/>
            <person name="Li A."/>
        </authorList>
    </citation>
    <scope>NUCLEOTIDE SEQUENCE [LARGE SCALE GENOMIC DNA]</scope>
    <source>
        <strain evidence="6 7">B3-2-R+30</strain>
    </source>
</reference>
<proteinExistence type="predicted"/>
<keyword evidence="1 3" id="KW-0597">Phosphoprotein</keyword>
<evidence type="ECO:0000256" key="1">
    <source>
        <dbReference type="ARBA" id="ARBA00022553"/>
    </source>
</evidence>
<dbReference type="PROSITE" id="PS50043">
    <property type="entry name" value="HTH_LUXR_2"/>
    <property type="match status" value="1"/>
</dbReference>
<dbReference type="InterPro" id="IPR016032">
    <property type="entry name" value="Sig_transdc_resp-reg_C-effctor"/>
</dbReference>
<keyword evidence="7" id="KW-1185">Reference proteome</keyword>
<dbReference type="InterPro" id="IPR001789">
    <property type="entry name" value="Sig_transdc_resp-reg_receiver"/>
</dbReference>
<evidence type="ECO:0000313" key="7">
    <source>
        <dbReference type="Proteomes" id="UP001566331"/>
    </source>
</evidence>
<feature type="domain" description="Response regulatory" evidence="5">
    <location>
        <begin position="6"/>
        <end position="129"/>
    </location>
</feature>
<feature type="domain" description="HTH luxR-type" evidence="4">
    <location>
        <begin position="148"/>
        <end position="213"/>
    </location>
</feature>
<accession>A0ABV4HS41</accession>
<comment type="caution">
    <text evidence="6">The sequence shown here is derived from an EMBL/GenBank/DDBJ whole genome shotgun (WGS) entry which is preliminary data.</text>
</comment>
<evidence type="ECO:0000259" key="5">
    <source>
        <dbReference type="PROSITE" id="PS50110"/>
    </source>
</evidence>
<dbReference type="PRINTS" id="PR00038">
    <property type="entry name" value="HTHLUXR"/>
</dbReference>
<dbReference type="InterPro" id="IPR039420">
    <property type="entry name" value="WalR-like"/>
</dbReference>
<feature type="modified residue" description="4-aspartylphosphate" evidence="3">
    <location>
        <position position="59"/>
    </location>
</feature>
<dbReference type="Pfam" id="PF00072">
    <property type="entry name" value="Response_reg"/>
    <property type="match status" value="1"/>
</dbReference>
<protein>
    <submittedName>
        <fullName evidence="6">Response regulator</fullName>
    </submittedName>
</protein>
<dbReference type="Pfam" id="PF00196">
    <property type="entry name" value="GerE"/>
    <property type="match status" value="1"/>
</dbReference>
<dbReference type="RefSeq" id="WP_370565143.1">
    <property type="nucleotide sequence ID" value="NZ_JBFWIB010000013.1"/>
</dbReference>
<dbReference type="SUPFAM" id="SSF52172">
    <property type="entry name" value="CheY-like"/>
    <property type="match status" value="1"/>
</dbReference>
<dbReference type="PANTHER" id="PTHR43214">
    <property type="entry name" value="TWO-COMPONENT RESPONSE REGULATOR"/>
    <property type="match status" value="1"/>
</dbReference>
<name>A0ABV4HS41_9GAMM</name>
<dbReference type="PANTHER" id="PTHR43214:SF17">
    <property type="entry name" value="TRANSCRIPTIONAL REGULATORY PROTEIN RCSB"/>
    <property type="match status" value="1"/>
</dbReference>
<dbReference type="SUPFAM" id="SSF46894">
    <property type="entry name" value="C-terminal effector domain of the bipartite response regulators"/>
    <property type="match status" value="1"/>
</dbReference>
<dbReference type="SMART" id="SM00448">
    <property type="entry name" value="REC"/>
    <property type="match status" value="1"/>
</dbReference>
<dbReference type="Gene3D" id="1.10.10.10">
    <property type="entry name" value="Winged helix-like DNA-binding domain superfamily/Winged helix DNA-binding domain"/>
    <property type="match status" value="1"/>
</dbReference>
<dbReference type="Gene3D" id="3.40.50.2300">
    <property type="match status" value="1"/>
</dbReference>
<evidence type="ECO:0000256" key="2">
    <source>
        <dbReference type="ARBA" id="ARBA00023125"/>
    </source>
</evidence>
<dbReference type="InterPro" id="IPR036388">
    <property type="entry name" value="WH-like_DNA-bd_sf"/>
</dbReference>
<dbReference type="EMBL" id="JBFWIC010000016">
    <property type="protein sequence ID" value="MEZ0475403.1"/>
    <property type="molecule type" value="Genomic_DNA"/>
</dbReference>
<dbReference type="InterPro" id="IPR011006">
    <property type="entry name" value="CheY-like_superfamily"/>
</dbReference>